<evidence type="ECO:0000313" key="2">
    <source>
        <dbReference type="EMBL" id="SVA75658.1"/>
    </source>
</evidence>
<accession>A0A381YF13</accession>
<gene>
    <name evidence="2" type="ORF">METZ01_LOCUS128512</name>
</gene>
<proteinExistence type="predicted"/>
<feature type="transmembrane region" description="Helical" evidence="1">
    <location>
        <begin position="69"/>
        <end position="94"/>
    </location>
</feature>
<dbReference type="EMBL" id="UINC01018092">
    <property type="protein sequence ID" value="SVA75658.1"/>
    <property type="molecule type" value="Genomic_DNA"/>
</dbReference>
<keyword evidence="1" id="KW-0472">Membrane</keyword>
<keyword evidence="1" id="KW-1133">Transmembrane helix</keyword>
<feature type="non-terminal residue" evidence="2">
    <location>
        <position position="1"/>
    </location>
</feature>
<evidence type="ECO:0000256" key="1">
    <source>
        <dbReference type="SAM" id="Phobius"/>
    </source>
</evidence>
<dbReference type="AlphaFoldDB" id="A0A381YF13"/>
<reference evidence="2" key="1">
    <citation type="submission" date="2018-05" db="EMBL/GenBank/DDBJ databases">
        <authorList>
            <person name="Lanie J.A."/>
            <person name="Ng W.-L."/>
            <person name="Kazmierczak K.M."/>
            <person name="Andrzejewski T.M."/>
            <person name="Davidsen T.M."/>
            <person name="Wayne K.J."/>
            <person name="Tettelin H."/>
            <person name="Glass J.I."/>
            <person name="Rusch D."/>
            <person name="Podicherti R."/>
            <person name="Tsui H.-C.T."/>
            <person name="Winkler M.E."/>
        </authorList>
    </citation>
    <scope>NUCLEOTIDE SEQUENCE</scope>
</reference>
<name>A0A381YF13_9ZZZZ</name>
<sequence length="193" mass="21964">VLPAQDWELVLASGDTVRDLTFKELQDEILLATQLGKPITDVQTFDIERIDELRYVVEKKVRAPWKTRAVGMTGGTVIGYGAGFMMGNIILWWLSYEELGSLKLFGPRPENMNSGEELITEITIKMVTMMGLLAGYDWKMEIIGDVAGYELSKLSMEERKTTVRNAIWPEHPKRLKQFIKKSAAAVRDKIRKK</sequence>
<keyword evidence="1" id="KW-0812">Transmembrane</keyword>
<protein>
    <submittedName>
        <fullName evidence="2">Uncharacterized protein</fullName>
    </submittedName>
</protein>
<organism evidence="2">
    <name type="scientific">marine metagenome</name>
    <dbReference type="NCBI Taxonomy" id="408172"/>
    <lineage>
        <taxon>unclassified sequences</taxon>
        <taxon>metagenomes</taxon>
        <taxon>ecological metagenomes</taxon>
    </lineage>
</organism>